<dbReference type="AlphaFoldDB" id="A0A1Y3BKL4"/>
<dbReference type="EMBL" id="MUJZ01013336">
    <property type="protein sequence ID" value="OTF81499.1"/>
    <property type="molecule type" value="Genomic_DNA"/>
</dbReference>
<accession>A0A1Y3BKL4</accession>
<sequence>MVKTNFAQKRNGRSLENNDGERGLKDTMDDAAIAGITMMKGFVRSFLSADSKCIQRHICDASLNAARESRELGSVISQIGG</sequence>
<dbReference type="OrthoDB" id="7587145at2759"/>
<feature type="region of interest" description="Disordered" evidence="1">
    <location>
        <begin position="1"/>
        <end position="24"/>
    </location>
</feature>
<gene>
    <name evidence="2" type="ORF">BLA29_014322</name>
</gene>
<protein>
    <submittedName>
        <fullName evidence="2">Uncharacterized protein</fullName>
    </submittedName>
</protein>
<name>A0A1Y3BKL4_EURMA</name>
<reference evidence="2 3" key="1">
    <citation type="submission" date="2017-03" db="EMBL/GenBank/DDBJ databases">
        <title>Genome Survey of Euroglyphus maynei.</title>
        <authorList>
            <person name="Arlian L.G."/>
            <person name="Morgan M.S."/>
            <person name="Rider S.D."/>
        </authorList>
    </citation>
    <scope>NUCLEOTIDE SEQUENCE [LARGE SCALE GENOMIC DNA]</scope>
    <source>
        <strain evidence="2">Arlian Lab</strain>
        <tissue evidence="2">Whole body</tissue>
    </source>
</reference>
<dbReference type="Proteomes" id="UP000194236">
    <property type="component" value="Unassembled WGS sequence"/>
</dbReference>
<evidence type="ECO:0000256" key="1">
    <source>
        <dbReference type="SAM" id="MobiDB-lite"/>
    </source>
</evidence>
<proteinExistence type="predicted"/>
<evidence type="ECO:0000313" key="3">
    <source>
        <dbReference type="Proteomes" id="UP000194236"/>
    </source>
</evidence>
<evidence type="ECO:0000313" key="2">
    <source>
        <dbReference type="EMBL" id="OTF81499.1"/>
    </source>
</evidence>
<comment type="caution">
    <text evidence="2">The sequence shown here is derived from an EMBL/GenBank/DDBJ whole genome shotgun (WGS) entry which is preliminary data.</text>
</comment>
<keyword evidence="3" id="KW-1185">Reference proteome</keyword>
<organism evidence="2 3">
    <name type="scientific">Euroglyphus maynei</name>
    <name type="common">Mayne's house dust mite</name>
    <dbReference type="NCBI Taxonomy" id="6958"/>
    <lineage>
        <taxon>Eukaryota</taxon>
        <taxon>Metazoa</taxon>
        <taxon>Ecdysozoa</taxon>
        <taxon>Arthropoda</taxon>
        <taxon>Chelicerata</taxon>
        <taxon>Arachnida</taxon>
        <taxon>Acari</taxon>
        <taxon>Acariformes</taxon>
        <taxon>Sarcoptiformes</taxon>
        <taxon>Astigmata</taxon>
        <taxon>Psoroptidia</taxon>
        <taxon>Analgoidea</taxon>
        <taxon>Pyroglyphidae</taxon>
        <taxon>Pyroglyphinae</taxon>
        <taxon>Euroglyphus</taxon>
    </lineage>
</organism>